<feature type="compositionally biased region" description="Pro residues" evidence="1">
    <location>
        <begin position="41"/>
        <end position="52"/>
    </location>
</feature>
<sequence length="761" mass="84403">MKINNIAAWVTLIVSSSQALRISHHANTTLEAFDKVSKHNLPPPVPPRPAPRPPKEPYLGLYDNADDDAWNKAKCKGANFVRAMRGSDRDAGQVFSPPRDSAASEFENSSFDFAEKWGWSYSETIPAVDFKDWGVNNVLRDLTLSDKCAGWGGYLDCLTFVHGLNQLADGKREHDPAPYDVDGKTYRTSGAHYRIAFDASKGVIIAMDRASPQSAGKDIQPPVQGKELPAISASSDIMWMYWKMYGDAAKGPNYFLSLSITNEATQKIISRAIRETIADAKDFPAWGGYKFDTDTPEGQALLGTQNAQAFSYFLLQHEATLGNLYISEVRVFRDDRTKHTGANLLFIVEPVPANGTEPFAETLGNIRDMFAKLKQHGGASAADEVKVAAKRPEDLPAPKALIVMPRPVPDLFSKDPQPTFLNLYPNPADGEFEKARCKGANFVKAMKGSDTEAGKIFKPPRDSAAGIYNENNVDDLVEWGWSGGEAFEPDMKHWGVDGVLRDMDSSDKLLAQGGDVRLVSFMHGQSKEENGQWLTIDDQRYEHDGKEYRYTGAWYRFAVDEINGLIIATDRTSPQDIGGKKIPEIVGDDLPLIRAFSDFAWIYWATLAEQLGGDVKNIHYFMSLSITNELTQGILSRCVREILPGSWGFPDWPGFEFDTSTPQGQAILGTPNAQAFSYFLLQHKKELGNLYISKVRVFHDANWIAHTSLLFVVEPVPTGTSPEKSEKPTEQGNSAAAGAPVQERGVPAILRLRRWWNRAKL</sequence>
<feature type="chain" id="PRO_5040977883" evidence="2">
    <location>
        <begin position="20"/>
        <end position="761"/>
    </location>
</feature>
<protein>
    <submittedName>
        <fullName evidence="3">Uncharacterized protein</fullName>
    </submittedName>
</protein>
<organism evidence="3 4">
    <name type="scientific">Didymella glomerata</name>
    <dbReference type="NCBI Taxonomy" id="749621"/>
    <lineage>
        <taxon>Eukaryota</taxon>
        <taxon>Fungi</taxon>
        <taxon>Dikarya</taxon>
        <taxon>Ascomycota</taxon>
        <taxon>Pezizomycotina</taxon>
        <taxon>Dothideomycetes</taxon>
        <taxon>Pleosporomycetidae</taxon>
        <taxon>Pleosporales</taxon>
        <taxon>Pleosporineae</taxon>
        <taxon>Didymellaceae</taxon>
        <taxon>Didymella</taxon>
    </lineage>
</organism>
<feature type="region of interest" description="Disordered" evidence="1">
    <location>
        <begin position="36"/>
        <end position="55"/>
    </location>
</feature>
<evidence type="ECO:0000256" key="2">
    <source>
        <dbReference type="SAM" id="SignalP"/>
    </source>
</evidence>
<keyword evidence="4" id="KW-1185">Reference proteome</keyword>
<reference evidence="3" key="1">
    <citation type="submission" date="2022-10" db="EMBL/GenBank/DDBJ databases">
        <title>Tapping the CABI collections for fungal endophytes: first genome assemblies for Collariella, Neodidymelliopsis, Ascochyta clinopodiicola, Didymella pomorum, Didymosphaeria variabile, Neocosmospora piperis and Neocucurbitaria cava.</title>
        <authorList>
            <person name="Hill R."/>
        </authorList>
    </citation>
    <scope>NUCLEOTIDE SEQUENCE</scope>
    <source>
        <strain evidence="3">IMI 360193</strain>
    </source>
</reference>
<feature type="region of interest" description="Disordered" evidence="1">
    <location>
        <begin position="720"/>
        <end position="740"/>
    </location>
</feature>
<accession>A0A9W8X6T3</accession>
<evidence type="ECO:0000313" key="3">
    <source>
        <dbReference type="EMBL" id="KAJ4342368.1"/>
    </source>
</evidence>
<dbReference type="Proteomes" id="UP001140562">
    <property type="component" value="Unassembled WGS sequence"/>
</dbReference>
<feature type="signal peptide" evidence="2">
    <location>
        <begin position="1"/>
        <end position="19"/>
    </location>
</feature>
<dbReference type="AlphaFoldDB" id="A0A9W8X6T3"/>
<dbReference type="EMBL" id="JAPEUV010000006">
    <property type="protein sequence ID" value="KAJ4342368.1"/>
    <property type="molecule type" value="Genomic_DNA"/>
</dbReference>
<keyword evidence="2" id="KW-0732">Signal</keyword>
<evidence type="ECO:0000313" key="4">
    <source>
        <dbReference type="Proteomes" id="UP001140562"/>
    </source>
</evidence>
<proteinExistence type="predicted"/>
<evidence type="ECO:0000256" key="1">
    <source>
        <dbReference type="SAM" id="MobiDB-lite"/>
    </source>
</evidence>
<comment type="caution">
    <text evidence="3">The sequence shown here is derived from an EMBL/GenBank/DDBJ whole genome shotgun (WGS) entry which is preliminary data.</text>
</comment>
<name>A0A9W8X6T3_9PLEO</name>
<dbReference type="OrthoDB" id="5337308at2759"/>
<gene>
    <name evidence="3" type="ORF">N0V87_000986</name>
</gene>